<dbReference type="GO" id="GO:0000428">
    <property type="term" value="C:DNA-directed RNA polymerase complex"/>
    <property type="evidence" value="ECO:0007669"/>
    <property type="project" value="UniProtKB-KW"/>
</dbReference>
<proteinExistence type="inferred from homology"/>
<evidence type="ECO:0000313" key="9">
    <source>
        <dbReference type="EMBL" id="TCP69477.1"/>
    </source>
</evidence>
<keyword evidence="4 6" id="KW-0548">Nucleotidyltransferase</keyword>
<name>A0A4R2S1Q7_9BACL</name>
<dbReference type="Gene3D" id="1.10.10.1250">
    <property type="entry name" value="RNA polymerase, subunit delta, N-terminal domain"/>
    <property type="match status" value="1"/>
</dbReference>
<dbReference type="PROSITE" id="PS51913">
    <property type="entry name" value="HTH_HARE"/>
    <property type="match status" value="1"/>
</dbReference>
<feature type="compositionally biased region" description="Acidic residues" evidence="7">
    <location>
        <begin position="97"/>
        <end position="123"/>
    </location>
</feature>
<keyword evidence="10" id="KW-1185">Reference proteome</keyword>
<dbReference type="NCBIfam" id="TIGR04567">
    <property type="entry name" value="RNAP_delt_lowGC"/>
    <property type="match status" value="1"/>
</dbReference>
<evidence type="ECO:0000256" key="6">
    <source>
        <dbReference type="HAMAP-Rule" id="MF_00357"/>
    </source>
</evidence>
<feature type="domain" description="HTH HARE-type" evidence="8">
    <location>
        <begin position="13"/>
        <end position="81"/>
    </location>
</feature>
<gene>
    <name evidence="6" type="primary">rpoE</name>
    <name evidence="9" type="ORF">EDD57_10845</name>
</gene>
<keyword evidence="2 6" id="KW-0240">DNA-directed RNA polymerase</keyword>
<evidence type="ECO:0000256" key="1">
    <source>
        <dbReference type="ARBA" id="ARBA00009828"/>
    </source>
</evidence>
<organism evidence="9 10">
    <name type="scientific">Baia soyae</name>
    <dbReference type="NCBI Taxonomy" id="1544746"/>
    <lineage>
        <taxon>Bacteria</taxon>
        <taxon>Bacillati</taxon>
        <taxon>Bacillota</taxon>
        <taxon>Bacilli</taxon>
        <taxon>Bacillales</taxon>
        <taxon>Thermoactinomycetaceae</taxon>
        <taxon>Baia</taxon>
    </lineage>
</organism>
<dbReference type="GO" id="GO:0006351">
    <property type="term" value="P:DNA-templated transcription"/>
    <property type="evidence" value="ECO:0007669"/>
    <property type="project" value="InterPro"/>
</dbReference>
<dbReference type="InterPro" id="IPR038087">
    <property type="entry name" value="RNAP_delta_N_dom_sf"/>
</dbReference>
<dbReference type="HAMAP" id="MF_00357">
    <property type="entry name" value="RNApol_bact_RpoE"/>
    <property type="match status" value="1"/>
</dbReference>
<dbReference type="AlphaFoldDB" id="A0A4R2S1Q7"/>
<comment type="similarity">
    <text evidence="1 6">Belongs to the RpoE family.</text>
</comment>
<protein>
    <recommendedName>
        <fullName evidence="6">Probable DNA-directed RNA polymerase subunit delta</fullName>
    </recommendedName>
    <alternativeName>
        <fullName evidence="6">RNAP delta factor</fullName>
    </alternativeName>
</protein>
<evidence type="ECO:0000256" key="5">
    <source>
        <dbReference type="ARBA" id="ARBA00023163"/>
    </source>
</evidence>
<evidence type="ECO:0000256" key="3">
    <source>
        <dbReference type="ARBA" id="ARBA00022679"/>
    </source>
</evidence>
<accession>A0A4R2S1Q7</accession>
<dbReference type="InterPro" id="IPR029757">
    <property type="entry name" value="RpoE"/>
</dbReference>
<sequence>MSDNLTLEQIRETAMVDLAYIALEQNSGQPLLYRDLVEYVSKTKGFTEEDVTQYIAQFYTDLNVDGRFVCVGRSLWGLREWYPTDQATDSAIASNILDDDDFSDELYEEESDDFAPEPIEEDPLYTVGSEDADEPDDDTADGFTEEDLDGEEDEDEDDELDLENEDEL</sequence>
<keyword evidence="5 6" id="KW-0804">Transcription</keyword>
<evidence type="ECO:0000313" key="10">
    <source>
        <dbReference type="Proteomes" id="UP000294746"/>
    </source>
</evidence>
<feature type="compositionally biased region" description="Acidic residues" evidence="7">
    <location>
        <begin position="130"/>
        <end position="168"/>
    </location>
</feature>
<dbReference type="InterPro" id="IPR007759">
    <property type="entry name" value="Asxl_HARE-HTH"/>
</dbReference>
<dbReference type="Proteomes" id="UP000294746">
    <property type="component" value="Unassembled WGS sequence"/>
</dbReference>
<dbReference type="GO" id="GO:0003899">
    <property type="term" value="F:DNA-directed RNA polymerase activity"/>
    <property type="evidence" value="ECO:0007669"/>
    <property type="project" value="UniProtKB-UniRule"/>
</dbReference>
<reference evidence="9 10" key="1">
    <citation type="submission" date="2019-03" db="EMBL/GenBank/DDBJ databases">
        <title>Genomic Encyclopedia of Type Strains, Phase IV (KMG-IV): sequencing the most valuable type-strain genomes for metagenomic binning, comparative biology and taxonomic classification.</title>
        <authorList>
            <person name="Goeker M."/>
        </authorList>
    </citation>
    <scope>NUCLEOTIDE SEQUENCE [LARGE SCALE GENOMIC DNA]</scope>
    <source>
        <strain evidence="9 10">DSM 46831</strain>
    </source>
</reference>
<evidence type="ECO:0000259" key="8">
    <source>
        <dbReference type="PROSITE" id="PS51913"/>
    </source>
</evidence>
<dbReference type="Pfam" id="PF05066">
    <property type="entry name" value="HARE-HTH"/>
    <property type="match status" value="1"/>
</dbReference>
<dbReference type="GO" id="GO:0006355">
    <property type="term" value="P:regulation of DNA-templated transcription"/>
    <property type="evidence" value="ECO:0007669"/>
    <property type="project" value="UniProtKB-UniRule"/>
</dbReference>
<dbReference type="RefSeq" id="WP_243649434.1">
    <property type="nucleotide sequence ID" value="NZ_SLXV01000008.1"/>
</dbReference>
<feature type="region of interest" description="Disordered" evidence="7">
    <location>
        <begin position="92"/>
        <end position="168"/>
    </location>
</feature>
<evidence type="ECO:0000256" key="4">
    <source>
        <dbReference type="ARBA" id="ARBA00022695"/>
    </source>
</evidence>
<comment type="caution">
    <text evidence="9">The sequence shown here is derived from an EMBL/GenBank/DDBJ whole genome shotgun (WGS) entry which is preliminary data.</text>
</comment>
<dbReference type="EMBL" id="SLXV01000008">
    <property type="protein sequence ID" value="TCP69477.1"/>
    <property type="molecule type" value="Genomic_DNA"/>
</dbReference>
<evidence type="ECO:0000256" key="7">
    <source>
        <dbReference type="SAM" id="MobiDB-lite"/>
    </source>
</evidence>
<comment type="subunit">
    <text evidence="6">RNAP is composed of a core of 2 alpha, a beta and a beta' subunits. The core is associated with a delta subunit and one of several sigma factors.</text>
</comment>
<keyword evidence="3 6" id="KW-0808">Transferase</keyword>
<comment type="function">
    <text evidence="6">Participates in both the initiation and recycling phases of transcription. In the presence of the delta subunit, RNAP displays an increased specificity of transcription, a decreased affinity for nucleic acids, and an increased efficiency of RNA synthesis because of enhanced recycling.</text>
</comment>
<evidence type="ECO:0000256" key="2">
    <source>
        <dbReference type="ARBA" id="ARBA00022478"/>
    </source>
</evidence>